<gene>
    <name evidence="6" type="ORF">O6P43_004991</name>
</gene>
<sequence length="279" mass="31170">MAGKEDNRIFVGGLSWDVTERQLENAFARYGKIVESQIMLERDTGRPRGFGFITFADHRGMDEAIREMHGRELGDRVISVNKAQPKMGDDLDRGYRGGYSTGGRSYGGGDRNVGQDDCFKCGRPGHWARDCPSAGAGRGRGGSSFSPRSRFGGVGGHAARFGGERDRYMDDRYDGGRYGDRERFDSRDNKYESRERYASDRFPVSGDHFADRYGGSERFPQNGYGKDRGYDRYGGTRGGTERYGTGGVPTHDEGRGYRSRAGPYDRPNRGGRPSSFDRY</sequence>
<dbReference type="Proteomes" id="UP001163823">
    <property type="component" value="Chromosome 3"/>
</dbReference>
<dbReference type="InterPro" id="IPR035979">
    <property type="entry name" value="RBD_domain_sf"/>
</dbReference>
<dbReference type="PANTHER" id="PTHR48031:SF2">
    <property type="entry name" value="RNA-BINDING PROTEIN 4"/>
    <property type="match status" value="1"/>
</dbReference>
<dbReference type="PANTHER" id="PTHR48031">
    <property type="entry name" value="SRA STEM-LOOP-INTERACTING RNA-BINDING PROTEIN, MITOCHONDRIAL"/>
    <property type="match status" value="1"/>
</dbReference>
<dbReference type="InterPro" id="IPR012677">
    <property type="entry name" value="Nucleotide-bd_a/b_plait_sf"/>
</dbReference>
<dbReference type="GO" id="GO:0003729">
    <property type="term" value="F:mRNA binding"/>
    <property type="evidence" value="ECO:0007669"/>
    <property type="project" value="TreeGrafter"/>
</dbReference>
<dbReference type="InterPro" id="IPR001878">
    <property type="entry name" value="Znf_CCHC"/>
</dbReference>
<keyword evidence="1" id="KW-0862">Zinc</keyword>
<evidence type="ECO:0000256" key="3">
    <source>
        <dbReference type="SAM" id="MobiDB-lite"/>
    </source>
</evidence>
<feature type="domain" description="CCHC-type" evidence="5">
    <location>
        <begin position="118"/>
        <end position="133"/>
    </location>
</feature>
<evidence type="ECO:0000259" key="4">
    <source>
        <dbReference type="PROSITE" id="PS50102"/>
    </source>
</evidence>
<evidence type="ECO:0000313" key="6">
    <source>
        <dbReference type="EMBL" id="KAJ7975012.1"/>
    </source>
</evidence>
<accession>A0AAD7Q506</accession>
<keyword evidence="1" id="KW-0479">Metal-binding</keyword>
<name>A0AAD7Q506_QUISA</name>
<proteinExistence type="predicted"/>
<evidence type="ECO:0000256" key="1">
    <source>
        <dbReference type="PROSITE-ProRule" id="PRU00047"/>
    </source>
</evidence>
<reference evidence="6" key="1">
    <citation type="journal article" date="2023" name="Science">
        <title>Elucidation of the pathway for biosynthesis of saponin adjuvants from the soapbark tree.</title>
        <authorList>
            <person name="Reed J."/>
            <person name="Orme A."/>
            <person name="El-Demerdash A."/>
            <person name="Owen C."/>
            <person name="Martin L.B.B."/>
            <person name="Misra R.C."/>
            <person name="Kikuchi S."/>
            <person name="Rejzek M."/>
            <person name="Martin A.C."/>
            <person name="Harkess A."/>
            <person name="Leebens-Mack J."/>
            <person name="Louveau T."/>
            <person name="Stephenson M.J."/>
            <person name="Osbourn A."/>
        </authorList>
    </citation>
    <scope>NUCLEOTIDE SEQUENCE</scope>
    <source>
        <strain evidence="6">S10</strain>
    </source>
</reference>
<dbReference type="SUPFAM" id="SSF57756">
    <property type="entry name" value="Retrovirus zinc finger-like domains"/>
    <property type="match status" value="1"/>
</dbReference>
<feature type="domain" description="RRM" evidence="4">
    <location>
        <begin position="7"/>
        <end position="85"/>
    </location>
</feature>
<dbReference type="Pfam" id="PF00076">
    <property type="entry name" value="RRM_1"/>
    <property type="match status" value="1"/>
</dbReference>
<keyword evidence="1" id="KW-0863">Zinc-finger</keyword>
<evidence type="ECO:0000313" key="7">
    <source>
        <dbReference type="Proteomes" id="UP001163823"/>
    </source>
</evidence>
<protein>
    <submittedName>
        <fullName evidence="6">Glycine-rich RNA-binding protein</fullName>
    </submittedName>
</protein>
<dbReference type="InterPro" id="IPR000504">
    <property type="entry name" value="RRM_dom"/>
</dbReference>
<feature type="region of interest" description="Disordered" evidence="3">
    <location>
        <begin position="208"/>
        <end position="279"/>
    </location>
</feature>
<dbReference type="GO" id="GO:0008270">
    <property type="term" value="F:zinc ion binding"/>
    <property type="evidence" value="ECO:0007669"/>
    <property type="project" value="UniProtKB-KW"/>
</dbReference>
<dbReference type="InterPro" id="IPR036875">
    <property type="entry name" value="Znf_CCHC_sf"/>
</dbReference>
<dbReference type="SMART" id="SM00360">
    <property type="entry name" value="RRM"/>
    <property type="match status" value="1"/>
</dbReference>
<keyword evidence="7" id="KW-1185">Reference proteome</keyword>
<dbReference type="AlphaFoldDB" id="A0AAD7Q506"/>
<dbReference type="SMART" id="SM00343">
    <property type="entry name" value="ZnF_C2HC"/>
    <property type="match status" value="1"/>
</dbReference>
<dbReference type="PROSITE" id="PS50102">
    <property type="entry name" value="RRM"/>
    <property type="match status" value="1"/>
</dbReference>
<comment type="caution">
    <text evidence="6">The sequence shown here is derived from an EMBL/GenBank/DDBJ whole genome shotgun (WGS) entry which is preliminary data.</text>
</comment>
<feature type="compositionally biased region" description="Low complexity" evidence="3">
    <location>
        <begin position="143"/>
        <end position="161"/>
    </location>
</feature>
<evidence type="ECO:0000256" key="2">
    <source>
        <dbReference type="PROSITE-ProRule" id="PRU00176"/>
    </source>
</evidence>
<dbReference type="Pfam" id="PF00098">
    <property type="entry name" value="zf-CCHC"/>
    <property type="match status" value="1"/>
</dbReference>
<feature type="compositionally biased region" description="Basic and acidic residues" evidence="3">
    <location>
        <begin position="162"/>
        <end position="196"/>
    </location>
</feature>
<dbReference type="PROSITE" id="PS50158">
    <property type="entry name" value="ZF_CCHC"/>
    <property type="match status" value="1"/>
</dbReference>
<dbReference type="Gene3D" id="4.10.60.10">
    <property type="entry name" value="Zinc finger, CCHC-type"/>
    <property type="match status" value="1"/>
</dbReference>
<keyword evidence="2" id="KW-0694">RNA-binding</keyword>
<dbReference type="KEGG" id="qsa:O6P43_004991"/>
<feature type="region of interest" description="Disordered" evidence="3">
    <location>
        <begin position="134"/>
        <end position="196"/>
    </location>
</feature>
<evidence type="ECO:0000259" key="5">
    <source>
        <dbReference type="PROSITE" id="PS50158"/>
    </source>
</evidence>
<dbReference type="EMBL" id="JARAOO010000003">
    <property type="protein sequence ID" value="KAJ7975012.1"/>
    <property type="molecule type" value="Genomic_DNA"/>
</dbReference>
<dbReference type="GO" id="GO:0005634">
    <property type="term" value="C:nucleus"/>
    <property type="evidence" value="ECO:0007669"/>
    <property type="project" value="TreeGrafter"/>
</dbReference>
<organism evidence="6 7">
    <name type="scientific">Quillaja saponaria</name>
    <name type="common">Soap bark tree</name>
    <dbReference type="NCBI Taxonomy" id="32244"/>
    <lineage>
        <taxon>Eukaryota</taxon>
        <taxon>Viridiplantae</taxon>
        <taxon>Streptophyta</taxon>
        <taxon>Embryophyta</taxon>
        <taxon>Tracheophyta</taxon>
        <taxon>Spermatophyta</taxon>
        <taxon>Magnoliopsida</taxon>
        <taxon>eudicotyledons</taxon>
        <taxon>Gunneridae</taxon>
        <taxon>Pentapetalae</taxon>
        <taxon>rosids</taxon>
        <taxon>fabids</taxon>
        <taxon>Fabales</taxon>
        <taxon>Quillajaceae</taxon>
        <taxon>Quillaja</taxon>
    </lineage>
</organism>
<dbReference type="FunFam" id="3.30.70.330:FF:000367">
    <property type="entry name" value="glycine-rich RNA-binding protein RZ1C"/>
    <property type="match status" value="1"/>
</dbReference>
<dbReference type="Gene3D" id="3.30.70.330">
    <property type="match status" value="1"/>
</dbReference>
<dbReference type="SUPFAM" id="SSF54928">
    <property type="entry name" value="RNA-binding domain, RBD"/>
    <property type="match status" value="1"/>
</dbReference>